<dbReference type="VEuPathDB" id="PiroplasmaDB:TpMuguga_02g00065"/>
<dbReference type="eggNOG" id="ENOG502QX0D">
    <property type="taxonomic scope" value="Eukaryota"/>
</dbReference>
<dbReference type="KEGG" id="tpv:TP02_0065"/>
<evidence type="ECO:0000256" key="2">
    <source>
        <dbReference type="SAM" id="SignalP"/>
    </source>
</evidence>
<accession>Q4N672</accession>
<dbReference type="InParanoid" id="Q4N672"/>
<organism evidence="3 4">
    <name type="scientific">Theileria parva</name>
    <name type="common">East coast fever infection agent</name>
    <dbReference type="NCBI Taxonomy" id="5875"/>
    <lineage>
        <taxon>Eukaryota</taxon>
        <taxon>Sar</taxon>
        <taxon>Alveolata</taxon>
        <taxon>Apicomplexa</taxon>
        <taxon>Aconoidasida</taxon>
        <taxon>Piroplasmida</taxon>
        <taxon>Theileriidae</taxon>
        <taxon>Theileria</taxon>
    </lineage>
</organism>
<name>Q4N672_THEPA</name>
<protein>
    <submittedName>
        <fullName evidence="3">Uncharacterized protein</fullName>
    </submittedName>
</protein>
<sequence>MRSSHMISLTLYFTLFLVCIALMKTVSQPLRETYRVESAVAGREPVRGGIGGFNGKIFRNRVKMCIPQLSQDIENMGLEKIPTYQTMRETMPSSVADDSSDDTGDEIRTEVRGRTTANEESHADDKNSDSEKPKRKDSMLRRFIRCVIGRTESLESIPYLKSYEEKKKEEEGLLEENSPKENSNECVEVEELGKINKKDEDGNVTCEEKELFIEENTEIKGRIRTVRFSPDRNEEMAIPGPSRAVVRIFPSVEAMQLAIERRNKKYAENGWN</sequence>
<gene>
    <name evidence="3" type="ordered locus">TP02_0065</name>
</gene>
<feature type="chain" id="PRO_5004241701" evidence="2">
    <location>
        <begin position="28"/>
        <end position="272"/>
    </location>
</feature>
<evidence type="ECO:0000313" key="4">
    <source>
        <dbReference type="Proteomes" id="UP000001949"/>
    </source>
</evidence>
<dbReference type="EMBL" id="AAGK01000002">
    <property type="protein sequence ID" value="EAN32351.1"/>
    <property type="molecule type" value="Genomic_DNA"/>
</dbReference>
<dbReference type="GeneID" id="3501545"/>
<dbReference type="Proteomes" id="UP000001949">
    <property type="component" value="Unassembled WGS sequence"/>
</dbReference>
<evidence type="ECO:0000313" key="3">
    <source>
        <dbReference type="EMBL" id="EAN32351.1"/>
    </source>
</evidence>
<keyword evidence="4" id="KW-1185">Reference proteome</keyword>
<feature type="compositionally biased region" description="Basic and acidic residues" evidence="1">
    <location>
        <begin position="105"/>
        <end position="136"/>
    </location>
</feature>
<proteinExistence type="predicted"/>
<feature type="region of interest" description="Disordered" evidence="1">
    <location>
        <begin position="90"/>
        <end position="136"/>
    </location>
</feature>
<feature type="signal peptide" evidence="2">
    <location>
        <begin position="1"/>
        <end position="27"/>
    </location>
</feature>
<dbReference type="RefSeq" id="XP_764634.1">
    <property type="nucleotide sequence ID" value="XM_759541.1"/>
</dbReference>
<reference evidence="3 4" key="1">
    <citation type="journal article" date="2005" name="Science">
        <title>Genome sequence of Theileria parva, a bovine pathogen that transforms lymphocytes.</title>
        <authorList>
            <person name="Gardner M.J."/>
            <person name="Bishop R."/>
            <person name="Shah T."/>
            <person name="de Villiers E.P."/>
            <person name="Carlton J.M."/>
            <person name="Hall N."/>
            <person name="Ren Q."/>
            <person name="Paulsen I.T."/>
            <person name="Pain A."/>
            <person name="Berriman M."/>
            <person name="Wilson R.J.M."/>
            <person name="Sato S."/>
            <person name="Ralph S.A."/>
            <person name="Mann D.J."/>
            <person name="Xiong Z."/>
            <person name="Shallom S.J."/>
            <person name="Weidman J."/>
            <person name="Jiang L."/>
            <person name="Lynn J."/>
            <person name="Weaver B."/>
            <person name="Shoaibi A."/>
            <person name="Domingo A.R."/>
            <person name="Wasawo D."/>
            <person name="Crabtree J."/>
            <person name="Wortman J.R."/>
            <person name="Haas B."/>
            <person name="Angiuoli S.V."/>
            <person name="Creasy T.H."/>
            <person name="Lu C."/>
            <person name="Suh B."/>
            <person name="Silva J.C."/>
            <person name="Utterback T.R."/>
            <person name="Feldblyum T.V."/>
            <person name="Pertea M."/>
            <person name="Allen J."/>
            <person name="Nierman W.C."/>
            <person name="Taracha E.L.N."/>
            <person name="Salzberg S.L."/>
            <person name="White O.R."/>
            <person name="Fitzhugh H.A."/>
            <person name="Morzaria S."/>
            <person name="Venter J.C."/>
            <person name="Fraser C.M."/>
            <person name="Nene V."/>
        </authorList>
    </citation>
    <scope>NUCLEOTIDE SEQUENCE [LARGE SCALE GENOMIC DNA]</scope>
    <source>
        <strain evidence="3 4">Muguga</strain>
    </source>
</reference>
<comment type="caution">
    <text evidence="3">The sequence shown here is derived from an EMBL/GenBank/DDBJ whole genome shotgun (WGS) entry which is preliminary data.</text>
</comment>
<evidence type="ECO:0000256" key="1">
    <source>
        <dbReference type="SAM" id="MobiDB-lite"/>
    </source>
</evidence>
<keyword evidence="2" id="KW-0732">Signal</keyword>
<dbReference type="AlphaFoldDB" id="Q4N672"/>
<dbReference type="OMA" id="NEEMAIP"/>